<evidence type="ECO:0008006" key="6">
    <source>
        <dbReference type="Google" id="ProtNLM"/>
    </source>
</evidence>
<dbReference type="InterPro" id="IPR015991">
    <property type="entry name" value="TatD/YcfH-like"/>
</dbReference>
<dbReference type="AlphaFoldDB" id="A0A1J4V9C1"/>
<evidence type="ECO:0000256" key="3">
    <source>
        <dbReference type="PIRSR" id="PIRSR005902-1"/>
    </source>
</evidence>
<dbReference type="GO" id="GO:0046872">
    <property type="term" value="F:metal ion binding"/>
    <property type="evidence" value="ECO:0007669"/>
    <property type="project" value="UniProtKB-KW"/>
</dbReference>
<dbReference type="GO" id="GO:0005829">
    <property type="term" value="C:cytosol"/>
    <property type="evidence" value="ECO:0007669"/>
    <property type="project" value="TreeGrafter"/>
</dbReference>
<feature type="binding site" evidence="3">
    <location>
        <position position="209"/>
    </location>
    <ligand>
        <name>a divalent metal cation</name>
        <dbReference type="ChEBI" id="CHEBI:60240"/>
        <label>1</label>
    </ligand>
</feature>
<proteinExistence type="predicted"/>
<dbReference type="SUPFAM" id="SSF51556">
    <property type="entry name" value="Metallo-dependent hydrolases"/>
    <property type="match status" value="1"/>
</dbReference>
<feature type="binding site" evidence="3">
    <location>
        <position position="133"/>
    </location>
    <ligand>
        <name>a divalent metal cation</name>
        <dbReference type="ChEBI" id="CHEBI:60240"/>
        <label>2</label>
    </ligand>
</feature>
<feature type="binding site" evidence="3">
    <location>
        <position position="93"/>
    </location>
    <ligand>
        <name>a divalent metal cation</name>
        <dbReference type="ChEBI" id="CHEBI:60240"/>
        <label>1</label>
    </ligand>
</feature>
<name>A0A1J4V9C1_9BACT</name>
<feature type="binding site" evidence="3">
    <location>
        <position position="11"/>
    </location>
    <ligand>
        <name>a divalent metal cation</name>
        <dbReference type="ChEBI" id="CHEBI:60240"/>
        <label>1</label>
    </ligand>
</feature>
<evidence type="ECO:0000256" key="1">
    <source>
        <dbReference type="ARBA" id="ARBA00022723"/>
    </source>
</evidence>
<feature type="binding site" evidence="3">
    <location>
        <position position="161"/>
    </location>
    <ligand>
        <name>a divalent metal cation</name>
        <dbReference type="ChEBI" id="CHEBI:60240"/>
        <label>2</label>
    </ligand>
</feature>
<accession>A0A1J4V9C1</accession>
<dbReference type="GO" id="GO:0016788">
    <property type="term" value="F:hydrolase activity, acting on ester bonds"/>
    <property type="evidence" value="ECO:0007669"/>
    <property type="project" value="InterPro"/>
</dbReference>
<gene>
    <name evidence="4" type="ORF">AUJ44_01880</name>
</gene>
<evidence type="ECO:0000256" key="2">
    <source>
        <dbReference type="ARBA" id="ARBA00022801"/>
    </source>
</evidence>
<evidence type="ECO:0000313" key="4">
    <source>
        <dbReference type="EMBL" id="OIO32640.1"/>
    </source>
</evidence>
<dbReference type="PANTHER" id="PTHR46124:SF2">
    <property type="entry name" value="D-AMINOACYL-TRNA DEACYLASE"/>
    <property type="match status" value="1"/>
</dbReference>
<dbReference type="STRING" id="1805282.AUJ44_01880"/>
<dbReference type="Proteomes" id="UP000183206">
    <property type="component" value="Unassembled WGS sequence"/>
</dbReference>
<protein>
    <recommendedName>
        <fullName evidence="6">Hydrolase TatD</fullName>
    </recommendedName>
</protein>
<organism evidence="4 5">
    <name type="scientific">Candidatus Nomurabacteria bacterium CG1_02_47_685</name>
    <dbReference type="NCBI Taxonomy" id="1805282"/>
    <lineage>
        <taxon>Bacteria</taxon>
        <taxon>Candidatus Nomuraibacteriota</taxon>
    </lineage>
</organism>
<dbReference type="CDD" id="cd01310">
    <property type="entry name" value="TatD_DNAse"/>
    <property type="match status" value="1"/>
</dbReference>
<dbReference type="NCBIfam" id="TIGR00010">
    <property type="entry name" value="YchF/TatD family DNA exonuclease"/>
    <property type="match status" value="1"/>
</dbReference>
<comment type="caution">
    <text evidence="4">The sequence shown here is derived from an EMBL/GenBank/DDBJ whole genome shotgun (WGS) entry which is preliminary data.</text>
</comment>
<dbReference type="InterPro" id="IPR001130">
    <property type="entry name" value="TatD-like"/>
</dbReference>
<sequence>MIPRYFDIHSHLNDDAFSGDIEGAITRMRAGNIWTIVVGTDAKSSQSAVQLGSFYDAVFSSIGVHPSDNKDDHFDEDYFHRLVTMPKVVAVGECGLDYSRIDARDTAEKKRQKYLFERQLEFAIKENKPLMIHCRDAHSDMQAILDAKKREHGDRLRGDIHFFTGDVETAKKYFDLDFSVSFPGVVTFTNDYDEVVRFAPVDRIMSETDCPYVAPLPHRGKRNEPFFITEIVARIAEIRGVDSREMAETLVKNALLLFGIQGGKTETPQ</sequence>
<dbReference type="PIRSF" id="PIRSF005902">
    <property type="entry name" value="DNase_TatD"/>
    <property type="match status" value="1"/>
</dbReference>
<dbReference type="FunFam" id="3.20.20.140:FF:000005">
    <property type="entry name" value="TatD family hydrolase"/>
    <property type="match status" value="1"/>
</dbReference>
<evidence type="ECO:0000313" key="5">
    <source>
        <dbReference type="Proteomes" id="UP000183206"/>
    </source>
</evidence>
<dbReference type="Gene3D" id="3.20.20.140">
    <property type="entry name" value="Metal-dependent hydrolases"/>
    <property type="match status" value="1"/>
</dbReference>
<reference evidence="4 5" key="1">
    <citation type="journal article" date="2016" name="Environ. Microbiol.">
        <title>Genomic resolution of a cold subsurface aquifer community provides metabolic insights for novel microbes adapted to high CO concentrations.</title>
        <authorList>
            <person name="Probst A.J."/>
            <person name="Castelle C.J."/>
            <person name="Singh A."/>
            <person name="Brown C.T."/>
            <person name="Anantharaman K."/>
            <person name="Sharon I."/>
            <person name="Hug L.A."/>
            <person name="Burstein D."/>
            <person name="Emerson J.B."/>
            <person name="Thomas B.C."/>
            <person name="Banfield J.F."/>
        </authorList>
    </citation>
    <scope>NUCLEOTIDE SEQUENCE [LARGE SCALE GENOMIC DNA]</scope>
    <source>
        <strain evidence="4">CG1_02_47_685</strain>
    </source>
</reference>
<keyword evidence="2" id="KW-0378">Hydrolase</keyword>
<dbReference type="PANTHER" id="PTHR46124">
    <property type="entry name" value="D-AMINOACYL-TRNA DEACYLASE"/>
    <property type="match status" value="1"/>
</dbReference>
<keyword evidence="1 3" id="KW-0479">Metal-binding</keyword>
<feature type="binding site" evidence="3">
    <location>
        <position position="9"/>
    </location>
    <ligand>
        <name>a divalent metal cation</name>
        <dbReference type="ChEBI" id="CHEBI:60240"/>
        <label>1</label>
    </ligand>
</feature>
<dbReference type="EMBL" id="MNVO01000031">
    <property type="protein sequence ID" value="OIO32640.1"/>
    <property type="molecule type" value="Genomic_DNA"/>
</dbReference>
<dbReference type="InterPro" id="IPR032466">
    <property type="entry name" value="Metal_Hydrolase"/>
</dbReference>
<dbReference type="Pfam" id="PF01026">
    <property type="entry name" value="TatD_DNase"/>
    <property type="match status" value="1"/>
</dbReference>
<dbReference type="GO" id="GO:0004536">
    <property type="term" value="F:DNA nuclease activity"/>
    <property type="evidence" value="ECO:0007669"/>
    <property type="project" value="InterPro"/>
</dbReference>